<accession>A9URV7</accession>
<dbReference type="InterPro" id="IPR050057">
    <property type="entry name" value="Prokaryotic/Mito_RF"/>
</dbReference>
<evidence type="ECO:0000256" key="4">
    <source>
        <dbReference type="SAM" id="Coils"/>
    </source>
</evidence>
<dbReference type="InterPro" id="IPR005139">
    <property type="entry name" value="PCRF"/>
</dbReference>
<protein>
    <recommendedName>
        <fullName evidence="6">Prokaryotic-type class I peptide chain release factors domain-containing protein</fullName>
    </recommendedName>
</protein>
<dbReference type="PROSITE" id="PS00745">
    <property type="entry name" value="RF_PROK_I"/>
    <property type="match status" value="1"/>
</dbReference>
<dbReference type="SUPFAM" id="SSF75620">
    <property type="entry name" value="Release factor"/>
    <property type="match status" value="1"/>
</dbReference>
<evidence type="ECO:0000256" key="3">
    <source>
        <dbReference type="ARBA" id="ARBA00022917"/>
    </source>
</evidence>
<reference evidence="7 8" key="1">
    <citation type="journal article" date="2008" name="Nature">
        <title>The genome of the choanoflagellate Monosiga brevicollis and the origin of metazoans.</title>
        <authorList>
            <consortium name="JGI Sequencing"/>
            <person name="King N."/>
            <person name="Westbrook M.J."/>
            <person name="Young S.L."/>
            <person name="Kuo A."/>
            <person name="Abedin M."/>
            <person name="Chapman J."/>
            <person name="Fairclough S."/>
            <person name="Hellsten U."/>
            <person name="Isogai Y."/>
            <person name="Letunic I."/>
            <person name="Marr M."/>
            <person name="Pincus D."/>
            <person name="Putnam N."/>
            <person name="Rokas A."/>
            <person name="Wright K.J."/>
            <person name="Zuzow R."/>
            <person name="Dirks W."/>
            <person name="Good M."/>
            <person name="Goodstein D."/>
            <person name="Lemons D."/>
            <person name="Li W."/>
            <person name="Lyons J.B."/>
            <person name="Morris A."/>
            <person name="Nichols S."/>
            <person name="Richter D.J."/>
            <person name="Salamov A."/>
            <person name="Bork P."/>
            <person name="Lim W.A."/>
            <person name="Manning G."/>
            <person name="Miller W.T."/>
            <person name="McGinnis W."/>
            <person name="Shapiro H."/>
            <person name="Tjian R."/>
            <person name="Grigoriev I.V."/>
            <person name="Rokhsar D."/>
        </authorList>
    </citation>
    <scope>NUCLEOTIDE SEQUENCE [LARGE SCALE GENOMIC DNA]</scope>
    <source>
        <strain evidence="8">MX1 / ATCC 50154</strain>
    </source>
</reference>
<sequence>MLCTSFDALKPLLFNLPSVQQHLQSIVDGHATLSERLTQLTTENGAPNEIASISRRLAKVAALTEVIHARDKALEAIAELQDMLKTEEDSELRELAASDLAQEQTQLQELEQELLQALVPEDTADEASAVVELRAGTGGREAALFAHDLKLMYQGLAQQQRWSFKVLDEQATDDGGLREASLSISGSGVFGMLKFESGVHRVQRIPTTETAGRIHTSTATVAVLPEPTDVEVEVLDKDIHVETYRAGGAGGQHVNTTDSAVRLTHLPTGTVVACQTERSQHKLEHIVSTRVAIDQCVLFNRVHHLVQNKAAAMKVLKARIFAQVRAKQEEERRAARREQISTTPGERSDRIRTYNMPQDRVTDHRIKASLNNVETLLKGISLPELIVQLQQFDNSQRLADLFGDEVHLSSSGSESN</sequence>
<dbReference type="Gene3D" id="3.30.160.20">
    <property type="match status" value="1"/>
</dbReference>
<gene>
    <name evidence="7" type="ORF">MONBRDRAFT_22719</name>
</gene>
<dbReference type="Proteomes" id="UP000001357">
    <property type="component" value="Unassembled WGS sequence"/>
</dbReference>
<evidence type="ECO:0000256" key="5">
    <source>
        <dbReference type="SAM" id="MobiDB-lite"/>
    </source>
</evidence>
<dbReference type="GO" id="GO:0003747">
    <property type="term" value="F:translation release factor activity"/>
    <property type="evidence" value="ECO:0007669"/>
    <property type="project" value="InterPro"/>
</dbReference>
<dbReference type="KEGG" id="mbr:MONBRDRAFT_22719"/>
<evidence type="ECO:0000256" key="1">
    <source>
        <dbReference type="ARBA" id="ARBA00010835"/>
    </source>
</evidence>
<dbReference type="Pfam" id="PF03462">
    <property type="entry name" value="PCRF"/>
    <property type="match status" value="1"/>
</dbReference>
<name>A9URV7_MONBE</name>
<dbReference type="PANTHER" id="PTHR43804">
    <property type="entry name" value="LD18447P"/>
    <property type="match status" value="1"/>
</dbReference>
<dbReference type="OMA" id="DHRVGFK"/>
<keyword evidence="2" id="KW-0488">Methylation</keyword>
<keyword evidence="4" id="KW-0175">Coiled coil</keyword>
<dbReference type="Pfam" id="PF00472">
    <property type="entry name" value="RF-1"/>
    <property type="match status" value="2"/>
</dbReference>
<dbReference type="FunCoup" id="A9URV7">
    <property type="interactions" value="1258"/>
</dbReference>
<evidence type="ECO:0000313" key="8">
    <source>
        <dbReference type="Proteomes" id="UP000001357"/>
    </source>
</evidence>
<organism evidence="7 8">
    <name type="scientific">Monosiga brevicollis</name>
    <name type="common">Choanoflagellate</name>
    <dbReference type="NCBI Taxonomy" id="81824"/>
    <lineage>
        <taxon>Eukaryota</taxon>
        <taxon>Choanoflagellata</taxon>
        <taxon>Craspedida</taxon>
        <taxon>Salpingoecidae</taxon>
        <taxon>Monosiga</taxon>
    </lineage>
</organism>
<dbReference type="InterPro" id="IPR045853">
    <property type="entry name" value="Pep_chain_release_fac_I_sf"/>
</dbReference>
<evidence type="ECO:0000313" key="7">
    <source>
        <dbReference type="EMBL" id="EDQ91672.1"/>
    </source>
</evidence>
<feature type="coiled-coil region" evidence="4">
    <location>
        <begin position="70"/>
        <end position="113"/>
    </location>
</feature>
<dbReference type="AlphaFoldDB" id="A9URV7"/>
<dbReference type="PANTHER" id="PTHR43804:SF7">
    <property type="entry name" value="LD18447P"/>
    <property type="match status" value="1"/>
</dbReference>
<dbReference type="Gene3D" id="3.30.70.1660">
    <property type="match status" value="2"/>
</dbReference>
<dbReference type="GeneID" id="5888349"/>
<evidence type="ECO:0000259" key="6">
    <source>
        <dbReference type="PROSITE" id="PS00745"/>
    </source>
</evidence>
<dbReference type="InterPro" id="IPR000352">
    <property type="entry name" value="Pep_chain_release_fac_I"/>
</dbReference>
<dbReference type="FunFam" id="3.30.70.1660:FF:000002">
    <property type="entry name" value="Peptide chain release factor 1"/>
    <property type="match status" value="1"/>
</dbReference>
<dbReference type="InParanoid" id="A9URV7"/>
<dbReference type="EMBL" id="CH991544">
    <property type="protein sequence ID" value="EDQ91672.1"/>
    <property type="molecule type" value="Genomic_DNA"/>
</dbReference>
<dbReference type="RefSeq" id="XP_001742958.1">
    <property type="nucleotide sequence ID" value="XM_001742906.1"/>
</dbReference>
<keyword evidence="8" id="KW-1185">Reference proteome</keyword>
<dbReference type="GO" id="GO:0005737">
    <property type="term" value="C:cytoplasm"/>
    <property type="evidence" value="ECO:0007669"/>
    <property type="project" value="UniProtKB-ARBA"/>
</dbReference>
<keyword evidence="3" id="KW-0648">Protein biosynthesis</keyword>
<dbReference type="SMART" id="SM00937">
    <property type="entry name" value="PCRF"/>
    <property type="match status" value="1"/>
</dbReference>
<dbReference type="STRING" id="81824.A9URV7"/>
<feature type="region of interest" description="Disordered" evidence="5">
    <location>
        <begin position="331"/>
        <end position="350"/>
    </location>
</feature>
<proteinExistence type="inferred from homology"/>
<dbReference type="Gene3D" id="6.10.140.1950">
    <property type="match status" value="1"/>
</dbReference>
<comment type="similarity">
    <text evidence="1">Belongs to the prokaryotic/mitochondrial release factor family.</text>
</comment>
<evidence type="ECO:0000256" key="2">
    <source>
        <dbReference type="ARBA" id="ARBA00022481"/>
    </source>
</evidence>
<dbReference type="eggNOG" id="KOG2726">
    <property type="taxonomic scope" value="Eukaryota"/>
</dbReference>
<feature type="domain" description="Prokaryotic-type class I peptide chain release factors" evidence="6">
    <location>
        <begin position="245"/>
        <end position="261"/>
    </location>
</feature>